<accession>A0ABW3CXJ7</accession>
<protein>
    <submittedName>
        <fullName evidence="2">Uncharacterized protein</fullName>
    </submittedName>
</protein>
<sequence>MIKKFLSYTMSIEQRSKDPVSREATSAFASLIIALSGAILFLDKVFYFEFDNNFGFKDTQTFIWVFTQSVSPMLLTLGALLRAHKLSYCIPVYFYAIQMIWVFDPTIKLDDALLHVYAIGCVFIFFCLMIFIQFAFRLAFKRRNSQIAFLEEFGDLAIKAGINKKEAKQ</sequence>
<keyword evidence="3" id="KW-1185">Reference proteome</keyword>
<dbReference type="EMBL" id="JBHTJH010000008">
    <property type="protein sequence ID" value="MFD0862513.1"/>
    <property type="molecule type" value="Genomic_DNA"/>
</dbReference>
<keyword evidence="1" id="KW-0812">Transmembrane</keyword>
<dbReference type="Proteomes" id="UP001596978">
    <property type="component" value="Unassembled WGS sequence"/>
</dbReference>
<feature type="transmembrane region" description="Helical" evidence="1">
    <location>
        <begin position="86"/>
        <end position="103"/>
    </location>
</feature>
<evidence type="ECO:0000313" key="3">
    <source>
        <dbReference type="Proteomes" id="UP001596978"/>
    </source>
</evidence>
<feature type="transmembrane region" description="Helical" evidence="1">
    <location>
        <begin position="115"/>
        <end position="136"/>
    </location>
</feature>
<proteinExistence type="predicted"/>
<comment type="caution">
    <text evidence="2">The sequence shown here is derived from an EMBL/GenBank/DDBJ whole genome shotgun (WGS) entry which is preliminary data.</text>
</comment>
<name>A0ABW3CXJ7_9FLAO</name>
<evidence type="ECO:0000256" key="1">
    <source>
        <dbReference type="SAM" id="Phobius"/>
    </source>
</evidence>
<keyword evidence="1" id="KW-1133">Transmembrane helix</keyword>
<evidence type="ECO:0000313" key="2">
    <source>
        <dbReference type="EMBL" id="MFD0862513.1"/>
    </source>
</evidence>
<keyword evidence="1" id="KW-0472">Membrane</keyword>
<feature type="transmembrane region" description="Helical" evidence="1">
    <location>
        <begin position="20"/>
        <end position="42"/>
    </location>
</feature>
<reference evidence="3" key="1">
    <citation type="journal article" date="2019" name="Int. J. Syst. Evol. Microbiol.">
        <title>The Global Catalogue of Microorganisms (GCM) 10K type strain sequencing project: providing services to taxonomists for standard genome sequencing and annotation.</title>
        <authorList>
            <consortium name="The Broad Institute Genomics Platform"/>
            <consortium name="The Broad Institute Genome Sequencing Center for Infectious Disease"/>
            <person name="Wu L."/>
            <person name="Ma J."/>
        </authorList>
    </citation>
    <scope>NUCLEOTIDE SEQUENCE [LARGE SCALE GENOMIC DNA]</scope>
    <source>
        <strain evidence="3">CCUG 62952</strain>
    </source>
</reference>
<dbReference type="RefSeq" id="WP_386407649.1">
    <property type="nucleotide sequence ID" value="NZ_JBHTJH010000008.1"/>
</dbReference>
<feature type="transmembrane region" description="Helical" evidence="1">
    <location>
        <begin position="62"/>
        <end position="81"/>
    </location>
</feature>
<gene>
    <name evidence="2" type="ORF">ACFQ1M_09870</name>
</gene>
<organism evidence="2 3">
    <name type="scientific">Sungkyunkwania multivorans</name>
    <dbReference type="NCBI Taxonomy" id="1173618"/>
    <lineage>
        <taxon>Bacteria</taxon>
        <taxon>Pseudomonadati</taxon>
        <taxon>Bacteroidota</taxon>
        <taxon>Flavobacteriia</taxon>
        <taxon>Flavobacteriales</taxon>
        <taxon>Flavobacteriaceae</taxon>
        <taxon>Sungkyunkwania</taxon>
    </lineage>
</organism>